<feature type="transmembrane region" description="Helical" evidence="1">
    <location>
        <begin position="12"/>
        <end position="34"/>
    </location>
</feature>
<gene>
    <name evidence="2" type="ORF">C1871_02045</name>
</gene>
<proteinExistence type="predicted"/>
<dbReference type="RefSeq" id="WP_035585440.1">
    <property type="nucleotide sequence ID" value="NZ_PPTY01000002.1"/>
</dbReference>
<dbReference type="EMBL" id="PPTY01000002">
    <property type="protein sequence ID" value="RDB88237.1"/>
    <property type="molecule type" value="Genomic_DNA"/>
</dbReference>
<comment type="caution">
    <text evidence="2">The sequence shown here is derived from an EMBL/GenBank/DDBJ whole genome shotgun (WGS) entry which is preliminary data.</text>
</comment>
<sequence length="158" mass="17511">MQLLKVSTNKLLLVAGIVWLIAGANIVNIGLSAFLDETGWLFWVLIGGTLLIFVLFHIFVFTKMVGKHASRIRGYEEDKTHLFKFFDKKGYIMMAIMMGGGIALRASGVVPEWFIAFFYTGLGAALAVAGVSFILRYFKSSKPACPAMPGTYTKHHKE</sequence>
<evidence type="ECO:0000256" key="1">
    <source>
        <dbReference type="SAM" id="Phobius"/>
    </source>
</evidence>
<feature type="transmembrane region" description="Helical" evidence="1">
    <location>
        <begin position="116"/>
        <end position="138"/>
    </location>
</feature>
<keyword evidence="1" id="KW-0472">Membrane</keyword>
<feature type="transmembrane region" description="Helical" evidence="1">
    <location>
        <begin position="91"/>
        <end position="110"/>
    </location>
</feature>
<organism evidence="2 3">
    <name type="scientific">Eggerthella lenta</name>
    <name type="common">Eubacterium lentum</name>
    <dbReference type="NCBI Taxonomy" id="84112"/>
    <lineage>
        <taxon>Bacteria</taxon>
        <taxon>Bacillati</taxon>
        <taxon>Actinomycetota</taxon>
        <taxon>Coriobacteriia</taxon>
        <taxon>Eggerthellales</taxon>
        <taxon>Eggerthellaceae</taxon>
        <taxon>Eggerthella</taxon>
    </lineage>
</organism>
<reference evidence="2 3" key="1">
    <citation type="journal article" date="2018" name="Elife">
        <title>Discovery and characterization of a prevalent human gut bacterial enzyme sufficient for the inactivation of a family of plant toxins.</title>
        <authorList>
            <person name="Koppel N."/>
            <person name="Bisanz J.E."/>
            <person name="Pandelia M.E."/>
            <person name="Turnbaugh P.J."/>
            <person name="Balskus E.P."/>
        </authorList>
    </citation>
    <scope>NUCLEOTIDE SEQUENCE [LARGE SCALE GENOMIC DNA]</scope>
    <source>
        <strain evidence="2 3">FAA1-1-60AUCSF</strain>
    </source>
</reference>
<evidence type="ECO:0000313" key="2">
    <source>
        <dbReference type="EMBL" id="RDB88237.1"/>
    </source>
</evidence>
<dbReference type="Proteomes" id="UP000253857">
    <property type="component" value="Unassembled WGS sequence"/>
</dbReference>
<keyword evidence="1" id="KW-1133">Transmembrane helix</keyword>
<evidence type="ECO:0000313" key="3">
    <source>
        <dbReference type="Proteomes" id="UP000253857"/>
    </source>
</evidence>
<keyword evidence="1" id="KW-0812">Transmembrane</keyword>
<dbReference type="AlphaFoldDB" id="A0A369NDU2"/>
<protein>
    <submittedName>
        <fullName evidence="2">Uncharacterized protein</fullName>
    </submittedName>
</protein>
<feature type="transmembrane region" description="Helical" evidence="1">
    <location>
        <begin position="40"/>
        <end position="61"/>
    </location>
</feature>
<name>A0A369NDU2_EGGLN</name>
<accession>A0A369NDU2</accession>